<dbReference type="InterPro" id="IPR051213">
    <property type="entry name" value="START_lipid_transfer"/>
</dbReference>
<dbReference type="PANTHER" id="PTHR19308:SF13">
    <property type="entry name" value="OS02G0468400 PROTEIN"/>
    <property type="match status" value="1"/>
</dbReference>
<evidence type="ECO:0000313" key="2">
    <source>
        <dbReference type="EMBL" id="KAF7134694.1"/>
    </source>
</evidence>
<dbReference type="PROSITE" id="PS50848">
    <property type="entry name" value="START"/>
    <property type="match status" value="1"/>
</dbReference>
<proteinExistence type="predicted"/>
<protein>
    <recommendedName>
        <fullName evidence="1">START domain-containing protein</fullName>
    </recommendedName>
</protein>
<dbReference type="InterPro" id="IPR002913">
    <property type="entry name" value="START_lipid-bd_dom"/>
</dbReference>
<dbReference type="PANTHER" id="PTHR19308">
    <property type="entry name" value="PHOSPHATIDYLCHOLINE TRANSFER PROTEIN"/>
    <property type="match status" value="1"/>
</dbReference>
<feature type="domain" description="START" evidence="1">
    <location>
        <begin position="128"/>
        <end position="437"/>
    </location>
</feature>
<evidence type="ECO:0000313" key="3">
    <source>
        <dbReference type="Proteomes" id="UP000626092"/>
    </source>
</evidence>
<name>A0A834LHW3_RHOSS</name>
<reference evidence="2" key="1">
    <citation type="submission" date="2019-11" db="EMBL/GenBank/DDBJ databases">
        <authorList>
            <person name="Liu Y."/>
            <person name="Hou J."/>
            <person name="Li T.-Q."/>
            <person name="Guan C.-H."/>
            <person name="Wu X."/>
            <person name="Wu H.-Z."/>
            <person name="Ling F."/>
            <person name="Zhang R."/>
            <person name="Shi X.-G."/>
            <person name="Ren J.-P."/>
            <person name="Chen E.-F."/>
            <person name="Sun J.-M."/>
        </authorList>
    </citation>
    <scope>NUCLEOTIDE SEQUENCE</scope>
    <source>
        <strain evidence="2">Adult_tree_wgs_1</strain>
        <tissue evidence="2">Leaves</tissue>
    </source>
</reference>
<dbReference type="Gene3D" id="3.30.530.20">
    <property type="match status" value="2"/>
</dbReference>
<dbReference type="GO" id="GO:0008289">
    <property type="term" value="F:lipid binding"/>
    <property type="evidence" value="ECO:0007669"/>
    <property type="project" value="InterPro"/>
</dbReference>
<dbReference type="OrthoDB" id="5403181at2759"/>
<keyword evidence="3" id="KW-1185">Reference proteome</keyword>
<accession>A0A834LHW3</accession>
<dbReference type="Proteomes" id="UP000626092">
    <property type="component" value="Unassembled WGS sequence"/>
</dbReference>
<dbReference type="AlphaFoldDB" id="A0A834LHW3"/>
<evidence type="ECO:0000259" key="1">
    <source>
        <dbReference type="PROSITE" id="PS50848"/>
    </source>
</evidence>
<dbReference type="InterPro" id="IPR023393">
    <property type="entry name" value="START-like_dom_sf"/>
</dbReference>
<sequence length="546" mass="60895">MFGGIVKPEGSAQEFWGENKIGGRGGWGSYTVEVLLLILIFQLAAKIRFLLGGSFLSTIITRFRSAAAIVVSPASNNNHSLKLKNPTVSPSKDHPQKYNHRVSEAISDLDLRNLIDSLDEKSYELEKWDTVIDRQQNLLAYSAKSCKPKGGPLKYLSMTIFENCSAEKLRNFYMDNEYRKNWDKTLAVHEQLEVDESNGTEIGRIIKKFPLLTAREYILAWRVWEAKDGTFYCFSKDAMNTFAVVSVSPLPLSYTAAVCLLVLHVFQSILVTIGSLRYLSLISNANFPCSFKSFPVLAWFICSPTNFPVRLSHYEPHSRNLQWNLLCQSGILFLVVAINTSVLVNQSVHHESSALRQVNCEHPLAPRQKKYVRVEFFKSGWRIRKGMSLIPGRNACEIKMVHQEDAGLNAEMAKLAFSKGIWSYVCKMDHALHQYSAVKCLQSSLGVTAVTLIQQVPEELNSLAHISGPAYPENSATNCGQIACAGSERKFLKRPSNKLMAKGLILLGGAFCMSRGHSNLGAKVACAYILTKLTKRGASINQSRQA</sequence>
<dbReference type="SUPFAM" id="SSF55961">
    <property type="entry name" value="Bet v1-like"/>
    <property type="match status" value="2"/>
</dbReference>
<gene>
    <name evidence="2" type="ORF">RHSIM_Rhsim08G0251900</name>
</gene>
<comment type="caution">
    <text evidence="2">The sequence shown here is derived from an EMBL/GenBank/DDBJ whole genome shotgun (WGS) entry which is preliminary data.</text>
</comment>
<dbReference type="GO" id="GO:0005737">
    <property type="term" value="C:cytoplasm"/>
    <property type="evidence" value="ECO:0007669"/>
    <property type="project" value="UniProtKB-ARBA"/>
</dbReference>
<dbReference type="EMBL" id="WJXA01000008">
    <property type="protein sequence ID" value="KAF7134694.1"/>
    <property type="molecule type" value="Genomic_DNA"/>
</dbReference>
<organism evidence="2 3">
    <name type="scientific">Rhododendron simsii</name>
    <name type="common">Sims's rhododendron</name>
    <dbReference type="NCBI Taxonomy" id="118357"/>
    <lineage>
        <taxon>Eukaryota</taxon>
        <taxon>Viridiplantae</taxon>
        <taxon>Streptophyta</taxon>
        <taxon>Embryophyta</taxon>
        <taxon>Tracheophyta</taxon>
        <taxon>Spermatophyta</taxon>
        <taxon>Magnoliopsida</taxon>
        <taxon>eudicotyledons</taxon>
        <taxon>Gunneridae</taxon>
        <taxon>Pentapetalae</taxon>
        <taxon>asterids</taxon>
        <taxon>Ericales</taxon>
        <taxon>Ericaceae</taxon>
        <taxon>Ericoideae</taxon>
        <taxon>Rhodoreae</taxon>
        <taxon>Rhododendron</taxon>
    </lineage>
</organism>